<name>A0A437ACS9_ARTFL</name>
<dbReference type="GeneID" id="93582347"/>
<reference evidence="2 3" key="1">
    <citation type="submission" date="2019-01" db="EMBL/GenBank/DDBJ databases">
        <title>Intercellular communication is required for trap formation in the nematode-trapping fungus Duddingtonia flagrans.</title>
        <authorList>
            <person name="Youssar L."/>
            <person name="Wernet V."/>
            <person name="Hensel N."/>
            <person name="Hildebrandt H.-G."/>
            <person name="Fischer R."/>
        </authorList>
    </citation>
    <scope>NUCLEOTIDE SEQUENCE [LARGE SCALE GENOMIC DNA]</scope>
    <source>
        <strain evidence="2 3">CBS H-5679</strain>
    </source>
</reference>
<dbReference type="Gene3D" id="3.30.70.1060">
    <property type="entry name" value="Dimeric alpha+beta barrel"/>
    <property type="match status" value="1"/>
</dbReference>
<proteinExistence type="predicted"/>
<comment type="caution">
    <text evidence="2">The sequence shown here is derived from an EMBL/GenBank/DDBJ whole genome shotgun (WGS) entry which is preliminary data.</text>
</comment>
<sequence length="150" mass="16926">MPRFILFIRADEDSESGKMPPQEAIEAMTNFWKELVAANVLVYGDGMHASSKSTRIIFPGNGATPQLRKGPFPVNELVAGFWILEVKDHDEALMWAKKCPVVNSPKGCTLELRPFITMEDAKDSFTDEMRKEYEKGRKVIDAKVGFKKSE</sequence>
<dbReference type="Pfam" id="PF03795">
    <property type="entry name" value="YCII"/>
    <property type="match status" value="1"/>
</dbReference>
<dbReference type="VEuPathDB" id="FungiDB:DFL_000036"/>
<dbReference type="AlphaFoldDB" id="A0A437ACS9"/>
<evidence type="ECO:0000313" key="2">
    <source>
        <dbReference type="EMBL" id="RVD89012.1"/>
    </source>
</evidence>
<dbReference type="SUPFAM" id="SSF54909">
    <property type="entry name" value="Dimeric alpha+beta barrel"/>
    <property type="match status" value="1"/>
</dbReference>
<evidence type="ECO:0000313" key="3">
    <source>
        <dbReference type="Proteomes" id="UP000283090"/>
    </source>
</evidence>
<dbReference type="InterPro" id="IPR005545">
    <property type="entry name" value="YCII"/>
</dbReference>
<dbReference type="Proteomes" id="UP000283090">
    <property type="component" value="Unassembled WGS sequence"/>
</dbReference>
<evidence type="ECO:0000259" key="1">
    <source>
        <dbReference type="Pfam" id="PF03795"/>
    </source>
</evidence>
<protein>
    <recommendedName>
        <fullName evidence="1">YCII-related domain-containing protein</fullName>
    </recommendedName>
</protein>
<dbReference type="EMBL" id="SAEB01000001">
    <property type="protein sequence ID" value="RVD89012.1"/>
    <property type="molecule type" value="Genomic_DNA"/>
</dbReference>
<gene>
    <name evidence="2" type="ORF">DFL_000036</name>
</gene>
<accession>A0A437ACS9</accession>
<dbReference type="InterPro" id="IPR011008">
    <property type="entry name" value="Dimeric_a/b-barrel"/>
</dbReference>
<dbReference type="OrthoDB" id="3933054at2759"/>
<organism evidence="2 3">
    <name type="scientific">Arthrobotrys flagrans</name>
    <name type="common">Nematode-trapping fungus</name>
    <name type="synonym">Trichothecium flagrans</name>
    <dbReference type="NCBI Taxonomy" id="97331"/>
    <lineage>
        <taxon>Eukaryota</taxon>
        <taxon>Fungi</taxon>
        <taxon>Dikarya</taxon>
        <taxon>Ascomycota</taxon>
        <taxon>Pezizomycotina</taxon>
        <taxon>Orbiliomycetes</taxon>
        <taxon>Orbiliales</taxon>
        <taxon>Orbiliaceae</taxon>
        <taxon>Arthrobotrys</taxon>
    </lineage>
</organism>
<feature type="domain" description="YCII-related" evidence="1">
    <location>
        <begin position="4"/>
        <end position="113"/>
    </location>
</feature>
<dbReference type="PANTHER" id="PTHR35174">
    <property type="entry name" value="BLL7171 PROTEIN-RELATED"/>
    <property type="match status" value="1"/>
</dbReference>
<keyword evidence="3" id="KW-1185">Reference proteome</keyword>
<dbReference type="STRING" id="97331.A0A437ACS9"/>
<dbReference type="RefSeq" id="XP_067494556.1">
    <property type="nucleotide sequence ID" value="XM_067632560.1"/>
</dbReference>